<dbReference type="CDD" id="cd18809">
    <property type="entry name" value="SF1_C_RecD"/>
    <property type="match status" value="1"/>
</dbReference>
<dbReference type="RefSeq" id="WP_011586991.1">
    <property type="nucleotide sequence ID" value="NC_008255.1"/>
</dbReference>
<keyword evidence="3" id="KW-0547">Nucleotide-binding</keyword>
<accession>A0A6N4SW85</accession>
<protein>
    <submittedName>
        <fullName evidence="3">Helicase-related protein</fullName>
    </submittedName>
</protein>
<keyword evidence="3" id="KW-0378">Hydrolase</keyword>
<keyword evidence="3" id="KW-0067">ATP-binding</keyword>
<dbReference type="InterPro" id="IPR029491">
    <property type="entry name" value="Helicase_HTH"/>
</dbReference>
<dbReference type="FunFam" id="3.40.50.300:FF:001498">
    <property type="entry name" value="ATP-dependent DNA helicase"/>
    <property type="match status" value="1"/>
</dbReference>
<evidence type="ECO:0000259" key="2">
    <source>
        <dbReference type="Pfam" id="PF14493"/>
    </source>
</evidence>
<evidence type="ECO:0000313" key="3">
    <source>
        <dbReference type="EMBL" id="ABG60886.1"/>
    </source>
</evidence>
<name>A0A6N4SW85_CYTH3</name>
<dbReference type="InterPro" id="IPR051055">
    <property type="entry name" value="PIF1_helicase"/>
</dbReference>
<dbReference type="KEGG" id="chu:CHU_3653"/>
<dbReference type="GO" id="GO:0006281">
    <property type="term" value="P:DNA repair"/>
    <property type="evidence" value="ECO:0007669"/>
    <property type="project" value="InterPro"/>
</dbReference>
<dbReference type="PANTHER" id="PTHR47642">
    <property type="entry name" value="ATP-DEPENDENT DNA HELICASE"/>
    <property type="match status" value="1"/>
</dbReference>
<feature type="domain" description="Helicase Helix-turn-helix" evidence="2">
    <location>
        <begin position="643"/>
        <end position="730"/>
    </location>
</feature>
<dbReference type="Proteomes" id="UP000001822">
    <property type="component" value="Chromosome"/>
</dbReference>
<dbReference type="InterPro" id="IPR027417">
    <property type="entry name" value="P-loop_NTPase"/>
</dbReference>
<evidence type="ECO:0000313" key="4">
    <source>
        <dbReference type="Proteomes" id="UP000001822"/>
    </source>
</evidence>
<organism evidence="3 4">
    <name type="scientific">Cytophaga hutchinsonii (strain ATCC 33406 / DSM 1761 / CIP 103989 / NBRC 15051 / NCIMB 9469 / D465)</name>
    <dbReference type="NCBI Taxonomy" id="269798"/>
    <lineage>
        <taxon>Bacteria</taxon>
        <taxon>Pseudomonadati</taxon>
        <taxon>Bacteroidota</taxon>
        <taxon>Cytophagia</taxon>
        <taxon>Cytophagales</taxon>
        <taxon>Cytophagaceae</taxon>
        <taxon>Cytophaga</taxon>
    </lineage>
</organism>
<feature type="domain" description="DNA helicase Pif1-like DEAD-box helicase" evidence="1">
    <location>
        <begin position="21"/>
        <end position="175"/>
    </location>
</feature>
<dbReference type="Pfam" id="PF14493">
    <property type="entry name" value="HTH_40"/>
    <property type="match status" value="1"/>
</dbReference>
<sequence>MNPTIEQTDINVPFEMACQFVAHTAKSVFVTGKAGTGKTTFLKQLREHTPKKLAVAAPTGVAAIHAGGVTLHSLFQLPFKPFLPTVSNALFQQEQNFCDQKTLFTTTHLSAAKIDVIKELEVLIIDEVSMVRADLLDAIDTILRHYRGNESPFGGLQMVFIGDLYQLPPVVRNEEWSVMQLYYDSPFFFEAHALRALNPLVIELQKTYRQKDGLFLDILNRIRVNGVHPTDLDHLNTYYKPTFRPSPGEAYITLTTHNDKAETINKHQLNQLKTEERKYKAFVTGDFNERSYPVELQLQLKVNAQVMFIKNDKGDNRKFYNGMLAVVTELADEYIMVKPVSGADVMKVERETWKNIRYQANKEQDKIEEEELGSFVQFPLRLAWAITIHKSQGLTFDRAIVDAGDSFAAGQVYVALSRLTSTKELVLYSKISTHSIRVDERILKYLEVTHPVNELEGYLKVQQQKFLAQSLKKAFQFDDLVHESYEQYIYAGERQIPEQQMAVDCLKAVHTCLADLHKVGLKFIGELERILPAVEKQGYEHLHQRVSSASAYFDSRLTLECITPLWEHITFMIPKKKTKKYVKEVQLMLQQIKRQKATVEQAKHYAEGLLAGTDVKELLKKGKPKLDEEIVEIVKEKPKKGESHRISLDMFLAGKTIQQIADERNYAVTTIEGHLCSFLKTGEVIISQLVDRDTQEKITAIIDEIGPLSSKTIKERLDESITYGQIKAVLEIYNSPSR</sequence>
<dbReference type="EMBL" id="CP000383">
    <property type="protein sequence ID" value="ABG60886.1"/>
    <property type="molecule type" value="Genomic_DNA"/>
</dbReference>
<keyword evidence="4" id="KW-1185">Reference proteome</keyword>
<dbReference type="AlphaFoldDB" id="A0A6N4SW85"/>
<dbReference type="OrthoDB" id="9763659at2"/>
<dbReference type="Gene3D" id="3.40.50.300">
    <property type="entry name" value="P-loop containing nucleotide triphosphate hydrolases"/>
    <property type="match status" value="2"/>
</dbReference>
<dbReference type="PANTHER" id="PTHR47642:SF7">
    <property type="entry name" value="ATP-DEPENDENT DNA HELICASE PIF1"/>
    <property type="match status" value="1"/>
</dbReference>
<dbReference type="InterPro" id="IPR010285">
    <property type="entry name" value="DNA_helicase_pif1-like_DEAD"/>
</dbReference>
<dbReference type="GO" id="GO:0003678">
    <property type="term" value="F:DNA helicase activity"/>
    <property type="evidence" value="ECO:0007669"/>
    <property type="project" value="InterPro"/>
</dbReference>
<dbReference type="SUPFAM" id="SSF52540">
    <property type="entry name" value="P-loop containing nucleoside triphosphate hydrolases"/>
    <property type="match status" value="2"/>
</dbReference>
<evidence type="ECO:0000259" key="1">
    <source>
        <dbReference type="Pfam" id="PF05970"/>
    </source>
</evidence>
<dbReference type="Pfam" id="PF05970">
    <property type="entry name" value="PIF1"/>
    <property type="match status" value="1"/>
</dbReference>
<reference evidence="3 4" key="1">
    <citation type="journal article" date="2007" name="Appl. Environ. Microbiol.">
        <title>Genome sequence of the cellulolytic gliding bacterium Cytophaga hutchinsonii.</title>
        <authorList>
            <person name="Xie G."/>
            <person name="Bruce D.C."/>
            <person name="Challacombe J.F."/>
            <person name="Chertkov O."/>
            <person name="Detter J.C."/>
            <person name="Gilna P."/>
            <person name="Han C.S."/>
            <person name="Lucas S."/>
            <person name="Misra M."/>
            <person name="Myers G.L."/>
            <person name="Richardson P."/>
            <person name="Tapia R."/>
            <person name="Thayer N."/>
            <person name="Thompson L.S."/>
            <person name="Brettin T.S."/>
            <person name="Henrissat B."/>
            <person name="Wilson D.B."/>
            <person name="McBride M.J."/>
        </authorList>
    </citation>
    <scope>NUCLEOTIDE SEQUENCE [LARGE SCALE GENOMIC DNA]</scope>
    <source>
        <strain evidence="4">ATCC 33406 / DSM 1761 / CIP 103989 / NBRC 15051 / NCIMB 9469 / D465</strain>
    </source>
</reference>
<gene>
    <name evidence="3" type="ordered locus">CHU_3653</name>
</gene>
<keyword evidence="3" id="KW-0347">Helicase</keyword>
<dbReference type="GO" id="GO:0000723">
    <property type="term" value="P:telomere maintenance"/>
    <property type="evidence" value="ECO:0007669"/>
    <property type="project" value="InterPro"/>
</dbReference>
<proteinExistence type="predicted"/>